<dbReference type="Gene3D" id="3.40.50.1360">
    <property type="match status" value="1"/>
</dbReference>
<reference evidence="2 3" key="1">
    <citation type="submission" date="2019-04" db="EMBL/GenBank/DDBJ databases">
        <title>Draft genome of the big-headed turtle Platysternon megacephalum.</title>
        <authorList>
            <person name="Gong S."/>
        </authorList>
    </citation>
    <scope>NUCLEOTIDE SEQUENCE [LARGE SCALE GENOMIC DNA]</scope>
    <source>
        <strain evidence="2">DO16091913</strain>
        <tissue evidence="2">Muscle</tissue>
    </source>
</reference>
<dbReference type="STRING" id="55544.A0A4D9DEP4"/>
<sequence length="133" mass="14049">MGSPHEYQDAEVAAEAYARQLGETVFDLCLLGVGPDGHVASVFPDHESFAPSTESVIAVVDSPKPPPVRVSLTVERLMTSREIWFLISGEDKAAALKELVAGTPTIPAGLVRGSQETIVWCDQDAASSVDLGA</sequence>
<evidence type="ECO:0000313" key="2">
    <source>
        <dbReference type="EMBL" id="TFJ94951.1"/>
    </source>
</evidence>
<protein>
    <submittedName>
        <fullName evidence="2">Malate dehydrogenase, glyoxysomal-like</fullName>
    </submittedName>
</protein>
<dbReference type="PANTHER" id="PTHR11054">
    <property type="entry name" value="6-PHOSPHOGLUCONOLACTONASE"/>
    <property type="match status" value="1"/>
</dbReference>
<feature type="domain" description="Glucosamine/galactosamine-6-phosphate isomerase" evidence="1">
    <location>
        <begin position="8"/>
        <end position="120"/>
    </location>
</feature>
<evidence type="ECO:0000259" key="1">
    <source>
        <dbReference type="Pfam" id="PF01182"/>
    </source>
</evidence>
<dbReference type="InterPro" id="IPR037171">
    <property type="entry name" value="NagB/RpiA_transferase-like"/>
</dbReference>
<dbReference type="SUPFAM" id="SSF100950">
    <property type="entry name" value="NagB/RpiA/CoA transferase-like"/>
    <property type="match status" value="1"/>
</dbReference>
<dbReference type="InterPro" id="IPR006148">
    <property type="entry name" value="Glc/Gal-6P_isomerase"/>
</dbReference>
<dbReference type="AlphaFoldDB" id="A0A4D9DEP4"/>
<proteinExistence type="predicted"/>
<reference evidence="2 3" key="2">
    <citation type="submission" date="2019-04" db="EMBL/GenBank/DDBJ databases">
        <title>The genome sequence of big-headed turtle.</title>
        <authorList>
            <person name="Gong S."/>
        </authorList>
    </citation>
    <scope>NUCLEOTIDE SEQUENCE [LARGE SCALE GENOMIC DNA]</scope>
    <source>
        <strain evidence="2">DO16091913</strain>
        <tissue evidence="2">Muscle</tissue>
    </source>
</reference>
<dbReference type="GO" id="GO:0005975">
    <property type="term" value="P:carbohydrate metabolic process"/>
    <property type="evidence" value="ECO:0007669"/>
    <property type="project" value="InterPro"/>
</dbReference>
<keyword evidence="3" id="KW-1185">Reference proteome</keyword>
<comment type="caution">
    <text evidence="2">The sequence shown here is derived from an EMBL/GenBank/DDBJ whole genome shotgun (WGS) entry which is preliminary data.</text>
</comment>
<dbReference type="PANTHER" id="PTHR11054:SF0">
    <property type="entry name" value="6-PHOSPHOGLUCONOLACTONASE"/>
    <property type="match status" value="1"/>
</dbReference>
<dbReference type="Pfam" id="PF01182">
    <property type="entry name" value="Glucosamine_iso"/>
    <property type="match status" value="1"/>
</dbReference>
<dbReference type="Proteomes" id="UP000297703">
    <property type="component" value="Unassembled WGS sequence"/>
</dbReference>
<accession>A0A4D9DEP4</accession>
<gene>
    <name evidence="2" type="ORF">DR999_PMT23730</name>
</gene>
<dbReference type="InterPro" id="IPR039104">
    <property type="entry name" value="6PGL"/>
</dbReference>
<organism evidence="2 3">
    <name type="scientific">Platysternon megacephalum</name>
    <name type="common">big-headed turtle</name>
    <dbReference type="NCBI Taxonomy" id="55544"/>
    <lineage>
        <taxon>Eukaryota</taxon>
        <taxon>Metazoa</taxon>
        <taxon>Chordata</taxon>
        <taxon>Craniata</taxon>
        <taxon>Vertebrata</taxon>
        <taxon>Euteleostomi</taxon>
        <taxon>Archelosauria</taxon>
        <taxon>Testudinata</taxon>
        <taxon>Testudines</taxon>
        <taxon>Cryptodira</taxon>
        <taxon>Durocryptodira</taxon>
        <taxon>Testudinoidea</taxon>
        <taxon>Platysternidae</taxon>
        <taxon>Platysternon</taxon>
    </lineage>
</organism>
<evidence type="ECO:0000313" key="3">
    <source>
        <dbReference type="Proteomes" id="UP000297703"/>
    </source>
</evidence>
<dbReference type="EMBL" id="QXTE01019807">
    <property type="protein sequence ID" value="TFJ94951.1"/>
    <property type="molecule type" value="Genomic_DNA"/>
</dbReference>
<dbReference type="OrthoDB" id="432544at2759"/>
<name>A0A4D9DEP4_9SAUR</name>